<protein>
    <submittedName>
        <fullName evidence="1">Uncharacterized protein</fullName>
    </submittedName>
</protein>
<organism evidence="1 2">
    <name type="scientific">Gossypium armourianum</name>
    <dbReference type="NCBI Taxonomy" id="34283"/>
    <lineage>
        <taxon>Eukaryota</taxon>
        <taxon>Viridiplantae</taxon>
        <taxon>Streptophyta</taxon>
        <taxon>Embryophyta</taxon>
        <taxon>Tracheophyta</taxon>
        <taxon>Spermatophyta</taxon>
        <taxon>Magnoliopsida</taxon>
        <taxon>eudicotyledons</taxon>
        <taxon>Gunneridae</taxon>
        <taxon>Pentapetalae</taxon>
        <taxon>rosids</taxon>
        <taxon>malvids</taxon>
        <taxon>Malvales</taxon>
        <taxon>Malvaceae</taxon>
        <taxon>Malvoideae</taxon>
        <taxon>Gossypium</taxon>
    </lineage>
</organism>
<keyword evidence="2" id="KW-1185">Reference proteome</keyword>
<evidence type="ECO:0000313" key="1">
    <source>
        <dbReference type="EMBL" id="MBA0833411.1"/>
    </source>
</evidence>
<sequence>MAAKILVYYAVQAWRTRYPGSKVDDCAVVCLFLKKRPLLTRSLSDMSKNVASQLDGADSNLISKDRKTEEGETVINCDITVDPKALDELNRVKAFTKSSRLGSLNRRKTSKDFGGTEAN</sequence>
<gene>
    <name evidence="1" type="ORF">Goarm_017728</name>
</gene>
<evidence type="ECO:0000313" key="2">
    <source>
        <dbReference type="Proteomes" id="UP000593575"/>
    </source>
</evidence>
<dbReference type="EMBL" id="JABFAE010000007">
    <property type="protein sequence ID" value="MBA0833411.1"/>
    <property type="molecule type" value="Genomic_DNA"/>
</dbReference>
<accession>A0A7J9JG80</accession>
<dbReference type="AlphaFoldDB" id="A0A7J9JG80"/>
<name>A0A7J9JG80_9ROSI</name>
<reference evidence="1 2" key="1">
    <citation type="journal article" date="2019" name="Genome Biol. Evol.">
        <title>Insights into the evolution of the New World diploid cottons (Gossypium, subgenus Houzingenia) based on genome sequencing.</title>
        <authorList>
            <person name="Grover C.E."/>
            <person name="Arick M.A. 2nd"/>
            <person name="Thrash A."/>
            <person name="Conover J.L."/>
            <person name="Sanders W.S."/>
            <person name="Peterson D.G."/>
            <person name="Frelichowski J.E."/>
            <person name="Scheffler J.A."/>
            <person name="Scheffler B.E."/>
            <person name="Wendel J.F."/>
        </authorList>
    </citation>
    <scope>NUCLEOTIDE SEQUENCE [LARGE SCALE GENOMIC DNA]</scope>
    <source>
        <strain evidence="1">6</strain>
        <tissue evidence="1">Leaf</tissue>
    </source>
</reference>
<proteinExistence type="predicted"/>
<comment type="caution">
    <text evidence="1">The sequence shown here is derived from an EMBL/GenBank/DDBJ whole genome shotgun (WGS) entry which is preliminary data.</text>
</comment>
<dbReference type="Proteomes" id="UP000593575">
    <property type="component" value="Unassembled WGS sequence"/>
</dbReference>